<feature type="domain" description="Polyvalent protein metallopeptidase" evidence="2">
    <location>
        <begin position="170"/>
        <end position="288"/>
    </location>
</feature>
<feature type="domain" description="N-terminal" evidence="1">
    <location>
        <begin position="10"/>
        <end position="131"/>
    </location>
</feature>
<dbReference type="Pfam" id="PF18818">
    <property type="entry name" value="MPTase-PolyVal"/>
    <property type="match status" value="1"/>
</dbReference>
<evidence type="ECO:0000259" key="2">
    <source>
        <dbReference type="Pfam" id="PF18818"/>
    </source>
</evidence>
<name>A0ABS9V2C1_9BACT</name>
<comment type="caution">
    <text evidence="3">The sequence shown here is derived from an EMBL/GenBank/DDBJ whole genome shotgun (WGS) entry which is preliminary data.</text>
</comment>
<accession>A0ABS9V2C1</accession>
<evidence type="ECO:0000313" key="4">
    <source>
        <dbReference type="Proteomes" id="UP001165489"/>
    </source>
</evidence>
<dbReference type="Pfam" id="PF08401">
    <property type="entry name" value="ArdcN"/>
    <property type="match status" value="1"/>
</dbReference>
<dbReference type="EMBL" id="JAKZGP010000041">
    <property type="protein sequence ID" value="MCH7410561.1"/>
    <property type="molecule type" value="Genomic_DNA"/>
</dbReference>
<evidence type="ECO:0000259" key="1">
    <source>
        <dbReference type="Pfam" id="PF08401"/>
    </source>
</evidence>
<dbReference type="InterPro" id="IPR041459">
    <property type="entry name" value="MPTase-PolyVal"/>
</dbReference>
<gene>
    <name evidence="3" type="ORF">MM239_14230</name>
</gene>
<dbReference type="InterPro" id="IPR017113">
    <property type="entry name" value="Antirestriction_ArdC"/>
</dbReference>
<protein>
    <submittedName>
        <fullName evidence="3">Zincin-like metallopeptidase domain-containing protein</fullName>
    </submittedName>
</protein>
<sequence length="302" mass="35069">MKTIAKKQKKDVYQLVTDLIIEKLENGIVPWRQVWQEGEIPVNYVTKKCYRGINMWTLLTGQYSKPYFLTFKQAQNLGGSMKKGSKGLPVCYWGFSYFDRKSGRKLMEEEAKKMHPSKIRKVGFLKYYTVFNIADVEGVDFEIPETGILENTKPLERCEQIIREMVNPPRIVHGIPEAYYSPVSDLINMPEKGLFESQESYFSVLFHELTHATGHQDRLNRKEIVEYHDFNSEYYSREELTAEMGASFLCNHAGIMNEDLLDNSAAYIKVWLDRLRSDKRLLLDAASKAQKAVEYILTNCPF</sequence>
<dbReference type="Proteomes" id="UP001165489">
    <property type="component" value="Unassembled WGS sequence"/>
</dbReference>
<reference evidence="3" key="1">
    <citation type="submission" date="2022-03" db="EMBL/GenBank/DDBJ databases">
        <title>De novo assembled genomes of Belliella spp. (Cyclobacteriaceae) strains.</title>
        <authorList>
            <person name="Szabo A."/>
            <person name="Korponai K."/>
            <person name="Felfoldi T."/>
        </authorList>
    </citation>
    <scope>NUCLEOTIDE SEQUENCE</scope>
    <source>
        <strain evidence="3">DSM 111904</strain>
    </source>
</reference>
<keyword evidence="4" id="KW-1185">Reference proteome</keyword>
<proteinExistence type="predicted"/>
<dbReference type="InterPro" id="IPR013610">
    <property type="entry name" value="ArdC_N"/>
</dbReference>
<evidence type="ECO:0000313" key="3">
    <source>
        <dbReference type="EMBL" id="MCH7410561.1"/>
    </source>
</evidence>
<dbReference type="RefSeq" id="WP_241348923.1">
    <property type="nucleotide sequence ID" value="NZ_JAKZGP010000041.1"/>
</dbReference>
<organism evidence="3 4">
    <name type="scientific">Belliella filtrata</name>
    <dbReference type="NCBI Taxonomy" id="2923435"/>
    <lineage>
        <taxon>Bacteria</taxon>
        <taxon>Pseudomonadati</taxon>
        <taxon>Bacteroidota</taxon>
        <taxon>Cytophagia</taxon>
        <taxon>Cytophagales</taxon>
        <taxon>Cyclobacteriaceae</taxon>
        <taxon>Belliella</taxon>
    </lineage>
</organism>
<dbReference type="PIRSF" id="PIRSF037112">
    <property type="entry name" value="Antirestriction_ArdC"/>
    <property type="match status" value="1"/>
</dbReference>